<dbReference type="InterPro" id="IPR013137">
    <property type="entry name" value="Znf_TFIIB"/>
</dbReference>
<dbReference type="Pfam" id="PF08271">
    <property type="entry name" value="Zn_Ribbon_TF"/>
    <property type="match status" value="1"/>
</dbReference>
<dbReference type="Proteomes" id="UP000815325">
    <property type="component" value="Unassembled WGS sequence"/>
</dbReference>
<dbReference type="SUPFAM" id="SSF57783">
    <property type="entry name" value="Zinc beta-ribbon"/>
    <property type="match status" value="1"/>
</dbReference>
<feature type="domain" description="TFIIB-type" evidence="6">
    <location>
        <begin position="4"/>
        <end position="36"/>
    </location>
</feature>
<keyword evidence="2" id="KW-0805">Transcription regulation</keyword>
<keyword evidence="1" id="KW-0677">Repeat</keyword>
<keyword evidence="5" id="KW-0863">Zinc-finger</keyword>
<dbReference type="CDD" id="cd20551">
    <property type="entry name" value="CYCLIN_TFIIB_rpt1"/>
    <property type="match status" value="1"/>
</dbReference>
<keyword evidence="3" id="KW-0804">Transcription</keyword>
<dbReference type="Gene3D" id="1.10.472.170">
    <property type="match status" value="1"/>
</dbReference>
<dbReference type="Pfam" id="PF00382">
    <property type="entry name" value="TFIIB"/>
    <property type="match status" value="1"/>
</dbReference>
<dbReference type="EMBL" id="MU069481">
    <property type="protein sequence ID" value="KAF5841643.1"/>
    <property type="molecule type" value="Genomic_DNA"/>
</dbReference>
<evidence type="ECO:0000259" key="6">
    <source>
        <dbReference type="PROSITE" id="PS51134"/>
    </source>
</evidence>
<reference evidence="7" key="1">
    <citation type="submission" date="2017-08" db="EMBL/GenBank/DDBJ databases">
        <authorList>
            <person name="Polle J.E."/>
            <person name="Barry K."/>
            <person name="Cushman J."/>
            <person name="Schmutz J."/>
            <person name="Tran D."/>
            <person name="Hathwaick L.T."/>
            <person name="Yim W.C."/>
            <person name="Jenkins J."/>
            <person name="Mckie-Krisberg Z.M."/>
            <person name="Prochnik S."/>
            <person name="Lindquist E."/>
            <person name="Dockter R.B."/>
            <person name="Adam C."/>
            <person name="Molina H."/>
            <person name="Bunkerborg J."/>
            <person name="Jin E."/>
            <person name="Buchheim M."/>
            <person name="Magnuson J."/>
        </authorList>
    </citation>
    <scope>NUCLEOTIDE SEQUENCE</scope>
    <source>
        <strain evidence="7">CCAP 19/18</strain>
    </source>
</reference>
<dbReference type="PRINTS" id="PR00685">
    <property type="entry name" value="TIFACTORIIB"/>
</dbReference>
<dbReference type="InterPro" id="IPR000812">
    <property type="entry name" value="TFIIB"/>
</dbReference>
<gene>
    <name evidence="7" type="ORF">DUNSADRAFT_12099</name>
</gene>
<proteinExistence type="predicted"/>
<organism evidence="7 8">
    <name type="scientific">Dunaliella salina</name>
    <name type="common">Green alga</name>
    <name type="synonym">Protococcus salinus</name>
    <dbReference type="NCBI Taxonomy" id="3046"/>
    <lineage>
        <taxon>Eukaryota</taxon>
        <taxon>Viridiplantae</taxon>
        <taxon>Chlorophyta</taxon>
        <taxon>core chlorophytes</taxon>
        <taxon>Chlorophyceae</taxon>
        <taxon>CS clade</taxon>
        <taxon>Chlamydomonadales</taxon>
        <taxon>Dunaliellaceae</taxon>
        <taxon>Dunaliella</taxon>
    </lineage>
</organism>
<dbReference type="PANTHER" id="PTHR11618">
    <property type="entry name" value="TRANSCRIPTION INITIATION FACTOR IIB-RELATED"/>
    <property type="match status" value="1"/>
</dbReference>
<evidence type="ECO:0000313" key="8">
    <source>
        <dbReference type="Proteomes" id="UP000815325"/>
    </source>
</evidence>
<dbReference type="PROSITE" id="PS51134">
    <property type="entry name" value="ZF_TFIIB"/>
    <property type="match status" value="1"/>
</dbReference>
<protein>
    <recommendedName>
        <fullName evidence="4">General transcription factor TFIIB</fullName>
    </recommendedName>
</protein>
<keyword evidence="8" id="KW-1185">Reference proteome</keyword>
<dbReference type="SUPFAM" id="SSF47954">
    <property type="entry name" value="Cyclin-like"/>
    <property type="match status" value="1"/>
</dbReference>
<evidence type="ECO:0000256" key="3">
    <source>
        <dbReference type="ARBA" id="ARBA00023163"/>
    </source>
</evidence>
<evidence type="ECO:0000313" key="7">
    <source>
        <dbReference type="EMBL" id="KAF5841643.1"/>
    </source>
</evidence>
<comment type="caution">
    <text evidence="7">The sequence shown here is derived from an EMBL/GenBank/DDBJ whole genome shotgun (WGS) entry which is preliminary data.</text>
</comment>
<evidence type="ECO:0000256" key="2">
    <source>
        <dbReference type="ARBA" id="ARBA00023015"/>
    </source>
</evidence>
<evidence type="ECO:0000256" key="4">
    <source>
        <dbReference type="ARBA" id="ARBA00031706"/>
    </source>
</evidence>
<evidence type="ECO:0000256" key="5">
    <source>
        <dbReference type="PROSITE-ProRule" id="PRU00469"/>
    </source>
</evidence>
<dbReference type="InterPro" id="IPR013150">
    <property type="entry name" value="TFIIB_cyclin"/>
</dbReference>
<keyword evidence="5" id="KW-0862">Zinc</keyword>
<name>A0ABQ7H456_DUNSA</name>
<evidence type="ECO:0000256" key="1">
    <source>
        <dbReference type="ARBA" id="ARBA00022737"/>
    </source>
</evidence>
<dbReference type="PANTHER" id="PTHR11618:SF13">
    <property type="entry name" value="TRANSCRIPTION INITIATION FACTOR IIB"/>
    <property type="match status" value="1"/>
</dbReference>
<dbReference type="InterPro" id="IPR036915">
    <property type="entry name" value="Cyclin-like_sf"/>
</dbReference>
<sequence>MHNAGYSACPDCKGTRFVEDRSAGDVVCSNCGLVVEAHIIDERSEWRTFSDKDKEGADPNRVGGQTNPLLEGGGLSTIIGKGRDGDNSYMLNRLHTRSNNPDRGLISAFKKMGEICEMMQMSSSVVKDSACEMYKDAAECGKLKGRGIMAICAACLYMACRQNNVPRSFKEITAVMPAEVSKKDIGRCFLELKRFTKETASTK</sequence>
<keyword evidence="5" id="KW-0479">Metal-binding</keyword>
<accession>A0ABQ7H456</accession>